<evidence type="ECO:0000259" key="2">
    <source>
        <dbReference type="PROSITE" id="PS50943"/>
    </source>
</evidence>
<name>A0A2T9KAC2_9CAUL</name>
<gene>
    <name evidence="3" type="ORF">DDF67_05245</name>
</gene>
<dbReference type="Pfam" id="PF01381">
    <property type="entry name" value="HTH_3"/>
    <property type="match status" value="1"/>
</dbReference>
<dbReference type="OrthoDB" id="7477536at2"/>
<evidence type="ECO:0000313" key="4">
    <source>
        <dbReference type="Proteomes" id="UP000245073"/>
    </source>
</evidence>
<dbReference type="InterPro" id="IPR010982">
    <property type="entry name" value="Lambda_DNA-bd_dom_sf"/>
</dbReference>
<feature type="domain" description="HTH cro/C1-type" evidence="2">
    <location>
        <begin position="20"/>
        <end position="74"/>
    </location>
</feature>
<comment type="caution">
    <text evidence="3">The sequence shown here is derived from an EMBL/GenBank/DDBJ whole genome shotgun (WGS) entry which is preliminary data.</text>
</comment>
<dbReference type="Gene3D" id="1.10.260.40">
    <property type="entry name" value="lambda repressor-like DNA-binding domains"/>
    <property type="match status" value="1"/>
</dbReference>
<dbReference type="Proteomes" id="UP000245073">
    <property type="component" value="Unassembled WGS sequence"/>
</dbReference>
<dbReference type="SMART" id="SM00530">
    <property type="entry name" value="HTH_XRE"/>
    <property type="match status" value="1"/>
</dbReference>
<reference evidence="3 4" key="1">
    <citation type="submission" date="2018-04" db="EMBL/GenBank/DDBJ databases">
        <title>The genome sequence of Caulobacter sp. 744.</title>
        <authorList>
            <person name="Gao J."/>
            <person name="Sun J."/>
        </authorList>
    </citation>
    <scope>NUCLEOTIDE SEQUENCE [LARGE SCALE GENOMIC DNA]</scope>
    <source>
        <strain evidence="3 4">774</strain>
    </source>
</reference>
<dbReference type="EMBL" id="QDKQ01000024">
    <property type="protein sequence ID" value="PVM92771.1"/>
    <property type="molecule type" value="Genomic_DNA"/>
</dbReference>
<keyword evidence="4" id="KW-1185">Reference proteome</keyword>
<protein>
    <recommendedName>
        <fullName evidence="2">HTH cro/C1-type domain-containing protein</fullName>
    </recommendedName>
</protein>
<feature type="region of interest" description="Disordered" evidence="1">
    <location>
        <begin position="158"/>
        <end position="178"/>
    </location>
</feature>
<proteinExistence type="predicted"/>
<accession>A0A2T9KAC2</accession>
<dbReference type="CDD" id="cd00093">
    <property type="entry name" value="HTH_XRE"/>
    <property type="match status" value="1"/>
</dbReference>
<dbReference type="SUPFAM" id="SSF47413">
    <property type="entry name" value="lambda repressor-like DNA-binding domains"/>
    <property type="match status" value="1"/>
</dbReference>
<dbReference type="InterPro" id="IPR001387">
    <property type="entry name" value="Cro/C1-type_HTH"/>
</dbReference>
<organism evidence="3 4">
    <name type="scientific">Caulobacter endophyticus</name>
    <dbReference type="NCBI Taxonomy" id="2172652"/>
    <lineage>
        <taxon>Bacteria</taxon>
        <taxon>Pseudomonadati</taxon>
        <taxon>Pseudomonadota</taxon>
        <taxon>Alphaproteobacteria</taxon>
        <taxon>Caulobacterales</taxon>
        <taxon>Caulobacteraceae</taxon>
        <taxon>Caulobacter</taxon>
    </lineage>
</organism>
<dbReference type="AlphaFoldDB" id="A0A2T9KAC2"/>
<evidence type="ECO:0000256" key="1">
    <source>
        <dbReference type="SAM" id="MobiDB-lite"/>
    </source>
</evidence>
<dbReference type="RefSeq" id="WP_109099879.1">
    <property type="nucleotide sequence ID" value="NZ_QDKQ01000024.1"/>
</dbReference>
<evidence type="ECO:0000313" key="3">
    <source>
        <dbReference type="EMBL" id="PVM92771.1"/>
    </source>
</evidence>
<dbReference type="GO" id="GO:0003677">
    <property type="term" value="F:DNA binding"/>
    <property type="evidence" value="ECO:0007669"/>
    <property type="project" value="InterPro"/>
</dbReference>
<sequence>MSGPPSTPLARQARLLKRILKLVRKERRLSQQEVADSMRMPLRTYQDFEAGGGALDLRKLRLFARATRSDPVALQLALFFKRPEVALYTLDSKLPMTFWIAFFELLTKVGPRLNVVPPGLVLSGMRRMTEEIDEYLIRHAASAESFLEKAWADIYDADDEEDGDVGDGAEDAAEDEEA</sequence>
<dbReference type="PROSITE" id="PS50943">
    <property type="entry name" value="HTH_CROC1"/>
    <property type="match status" value="1"/>
</dbReference>